<reference evidence="2" key="1">
    <citation type="submission" date="2017-02" db="UniProtKB">
        <authorList>
            <consortium name="WormBaseParasite"/>
        </authorList>
    </citation>
    <scope>IDENTIFICATION</scope>
</reference>
<proteinExistence type="predicted"/>
<evidence type="ECO:0000313" key="2">
    <source>
        <dbReference type="WBParaSite" id="PTRK_0001650400.1"/>
    </source>
</evidence>
<name>A0A0N5A4E6_PARTI</name>
<keyword evidence="1" id="KW-1185">Reference proteome</keyword>
<accession>A0A0N5A4E6</accession>
<dbReference type="AlphaFoldDB" id="A0A0N5A4E6"/>
<dbReference type="WBParaSite" id="PTRK_0001650400.1">
    <property type="protein sequence ID" value="PTRK_0001650400.1"/>
    <property type="gene ID" value="PTRK_0001650400"/>
</dbReference>
<organism evidence="1 2">
    <name type="scientific">Parastrongyloides trichosuri</name>
    <name type="common">Possum-specific nematode worm</name>
    <dbReference type="NCBI Taxonomy" id="131310"/>
    <lineage>
        <taxon>Eukaryota</taxon>
        <taxon>Metazoa</taxon>
        <taxon>Ecdysozoa</taxon>
        <taxon>Nematoda</taxon>
        <taxon>Chromadorea</taxon>
        <taxon>Rhabditida</taxon>
        <taxon>Tylenchina</taxon>
        <taxon>Panagrolaimomorpha</taxon>
        <taxon>Strongyloidoidea</taxon>
        <taxon>Strongyloididae</taxon>
        <taxon>Parastrongyloides</taxon>
    </lineage>
</organism>
<protein>
    <submittedName>
        <fullName evidence="2">DUF2357 domain-containing protein</fullName>
    </submittedName>
</protein>
<sequence>MSQNEVEILQKYFNENLFAELKEASQELSNDLKEQKLSEVKGKLVAVNEALTNNATGEFDVMSIIKNSEENICSIMMSDIDLMLRRLIIDTLHKSFHYSKERIFNCSPQFAEIIANNFFLTNYGYEEELTNERLSYESELKDSYYRESLICFFDHLNHDDFYSLVINASHYISALEVFNRKMEMFLEINYKFITGDKDLDINDRHSINYLTHNLMEKFTHFFNMCIHSHSPIFVFVTSSNVDVIRIITNHVWFLFNYNDRDKDLRNKLYAYDERDVRETIVLIGGFMNNLFCKFALYENFEDLIQYCDMWHDLYNIFANLERADSLTSTGVPNRKLETKIFNQLDALVENKDAYLHKKVINRLLDRVNFD</sequence>
<dbReference type="Proteomes" id="UP000038045">
    <property type="component" value="Unplaced"/>
</dbReference>
<evidence type="ECO:0000313" key="1">
    <source>
        <dbReference type="Proteomes" id="UP000038045"/>
    </source>
</evidence>